<proteinExistence type="predicted"/>
<keyword evidence="2" id="KW-1185">Reference proteome</keyword>
<evidence type="ECO:0000313" key="1">
    <source>
        <dbReference type="EMBL" id="KAI0086591.1"/>
    </source>
</evidence>
<organism evidence="1 2">
    <name type="scientific">Irpex rosettiformis</name>
    <dbReference type="NCBI Taxonomy" id="378272"/>
    <lineage>
        <taxon>Eukaryota</taxon>
        <taxon>Fungi</taxon>
        <taxon>Dikarya</taxon>
        <taxon>Basidiomycota</taxon>
        <taxon>Agaricomycotina</taxon>
        <taxon>Agaricomycetes</taxon>
        <taxon>Polyporales</taxon>
        <taxon>Irpicaceae</taxon>
        <taxon>Irpex</taxon>
    </lineage>
</organism>
<protein>
    <submittedName>
        <fullName evidence="1">Uncharacterized protein</fullName>
    </submittedName>
</protein>
<sequence length="598" mass="65281">MGFFSSRRPEQLEEQLNNDSTVVRVIRSRFYGSKQKGKDRDVPQPSSSSSISLPQPTALAHSPPTRSDTLSIHDTGSSPRTTDRYQPTASSSLRPRPENLSISSETARTSTDAVTITLAQRLNELALANTQGLLDDDEYRLLRQNLFERLAAGSTIPTEAPVVPVATTRARDHSHTESQDSSVYQRRTSLIVPSGSRTPSLSSKRSLTSTVSGFLRRTPSKRRQSSVGDTTASDTGSVMSTPRTPDRFTFAIPMSKQQSAGSPRTDHTRSPLNADTHASRHTMYERSSASQVFRPPRTPEKTVRRLPSVPPSSFPGGHLSQESQNAHMSLISNLEDDDERLQTTAEIKREIAHIEAEGRRLLDAFNGLELSTLVRQQRRPGNAPLSSASLLTSPVDSEASWKTYPSPSSKPPSVRTGKDADTVSIVSASSGRTALSQKRSPSMRSRARQVNASNNAPIFQPITLSRKTSISSISSRHKNGVPSLGRLGLGSTSSLNLRGSSSNLPLATVSETGVSYVPSPLKSATSIKPPLTPFSASGSQYSDSVKNLRDDDDILALEAEMADIRKRRVEVTARYEARLEYLEARLKGAELREKLLKR</sequence>
<evidence type="ECO:0000313" key="2">
    <source>
        <dbReference type="Proteomes" id="UP001055072"/>
    </source>
</evidence>
<dbReference type="Proteomes" id="UP001055072">
    <property type="component" value="Unassembled WGS sequence"/>
</dbReference>
<gene>
    <name evidence="1" type="ORF">BDY19DRAFT_960672</name>
</gene>
<comment type="caution">
    <text evidence="1">The sequence shown here is derived from an EMBL/GenBank/DDBJ whole genome shotgun (WGS) entry which is preliminary data.</text>
</comment>
<name>A0ACB8TXC1_9APHY</name>
<accession>A0ACB8TXC1</accession>
<reference evidence="1" key="1">
    <citation type="journal article" date="2021" name="Environ. Microbiol.">
        <title>Gene family expansions and transcriptome signatures uncover fungal adaptations to wood decay.</title>
        <authorList>
            <person name="Hage H."/>
            <person name="Miyauchi S."/>
            <person name="Viragh M."/>
            <person name="Drula E."/>
            <person name="Min B."/>
            <person name="Chaduli D."/>
            <person name="Navarro D."/>
            <person name="Favel A."/>
            <person name="Norest M."/>
            <person name="Lesage-Meessen L."/>
            <person name="Balint B."/>
            <person name="Merenyi Z."/>
            <person name="de Eugenio L."/>
            <person name="Morin E."/>
            <person name="Martinez A.T."/>
            <person name="Baldrian P."/>
            <person name="Stursova M."/>
            <person name="Martinez M.J."/>
            <person name="Novotny C."/>
            <person name="Magnuson J.K."/>
            <person name="Spatafora J.W."/>
            <person name="Maurice S."/>
            <person name="Pangilinan J."/>
            <person name="Andreopoulos W."/>
            <person name="LaButti K."/>
            <person name="Hundley H."/>
            <person name="Na H."/>
            <person name="Kuo A."/>
            <person name="Barry K."/>
            <person name="Lipzen A."/>
            <person name="Henrissat B."/>
            <person name="Riley R."/>
            <person name="Ahrendt S."/>
            <person name="Nagy L.G."/>
            <person name="Grigoriev I.V."/>
            <person name="Martin F."/>
            <person name="Rosso M.N."/>
        </authorList>
    </citation>
    <scope>NUCLEOTIDE SEQUENCE</scope>
    <source>
        <strain evidence="1">CBS 384.51</strain>
    </source>
</reference>
<dbReference type="EMBL" id="MU274923">
    <property type="protein sequence ID" value="KAI0086591.1"/>
    <property type="molecule type" value="Genomic_DNA"/>
</dbReference>